<reference evidence="2" key="1">
    <citation type="submission" date="2014-09" db="EMBL/GenBank/DDBJ databases">
        <authorList>
            <person name="Magalhaes I.L.F."/>
            <person name="Oliveira U."/>
            <person name="Santos F.R."/>
            <person name="Vidigal T.H.D.A."/>
            <person name="Brescovit A.D."/>
            <person name="Santos A.J."/>
        </authorList>
    </citation>
    <scope>NUCLEOTIDE SEQUENCE</scope>
    <source>
        <tissue evidence="2">Shoot tissue taken approximately 20 cm above the soil surface</tissue>
    </source>
</reference>
<proteinExistence type="predicted"/>
<reference evidence="2" key="2">
    <citation type="journal article" date="2015" name="Data Brief">
        <title>Shoot transcriptome of the giant reed, Arundo donax.</title>
        <authorList>
            <person name="Barrero R.A."/>
            <person name="Guerrero F.D."/>
            <person name="Moolhuijzen P."/>
            <person name="Goolsby J.A."/>
            <person name="Tidwell J."/>
            <person name="Bellgard S.E."/>
            <person name="Bellgard M.I."/>
        </authorList>
    </citation>
    <scope>NUCLEOTIDE SEQUENCE</scope>
    <source>
        <tissue evidence="2">Shoot tissue taken approximately 20 cm above the soil surface</tissue>
    </source>
</reference>
<dbReference type="EMBL" id="GBRH01216333">
    <property type="protein sequence ID" value="JAD81562.1"/>
    <property type="molecule type" value="Transcribed_RNA"/>
</dbReference>
<accession>A0A0A9DCU5</accession>
<sequence>MLRDWFPDNLQALQSTSQPERRHNHPAMDMQCSPRSFCPVKTGSAPTDVCKAMHLPLATLHA</sequence>
<evidence type="ECO:0000256" key="1">
    <source>
        <dbReference type="SAM" id="MobiDB-lite"/>
    </source>
</evidence>
<feature type="region of interest" description="Disordered" evidence="1">
    <location>
        <begin position="1"/>
        <end position="33"/>
    </location>
</feature>
<protein>
    <submittedName>
        <fullName evidence="2">Uncharacterized protein</fullName>
    </submittedName>
</protein>
<name>A0A0A9DCU5_ARUDO</name>
<evidence type="ECO:0000313" key="2">
    <source>
        <dbReference type="EMBL" id="JAD81562.1"/>
    </source>
</evidence>
<organism evidence="2">
    <name type="scientific">Arundo donax</name>
    <name type="common">Giant reed</name>
    <name type="synonym">Donax arundinaceus</name>
    <dbReference type="NCBI Taxonomy" id="35708"/>
    <lineage>
        <taxon>Eukaryota</taxon>
        <taxon>Viridiplantae</taxon>
        <taxon>Streptophyta</taxon>
        <taxon>Embryophyta</taxon>
        <taxon>Tracheophyta</taxon>
        <taxon>Spermatophyta</taxon>
        <taxon>Magnoliopsida</taxon>
        <taxon>Liliopsida</taxon>
        <taxon>Poales</taxon>
        <taxon>Poaceae</taxon>
        <taxon>PACMAD clade</taxon>
        <taxon>Arundinoideae</taxon>
        <taxon>Arundineae</taxon>
        <taxon>Arundo</taxon>
    </lineage>
</organism>
<dbReference type="AlphaFoldDB" id="A0A0A9DCU5"/>